<dbReference type="RefSeq" id="XP_037154833.1">
    <property type="nucleotide sequence ID" value="XM_037300007.1"/>
</dbReference>
<evidence type="ECO:0000313" key="3">
    <source>
        <dbReference type="Proteomes" id="UP000593566"/>
    </source>
</evidence>
<evidence type="ECO:0000256" key="1">
    <source>
        <dbReference type="SAM" id="MobiDB-lite"/>
    </source>
</evidence>
<gene>
    <name evidence="2" type="ORF">HO133_009146</name>
</gene>
<name>A0A8H6FFC6_9LECA</name>
<proteinExistence type="predicted"/>
<dbReference type="GeneID" id="59337541"/>
<organism evidence="2 3">
    <name type="scientific">Letharia lupina</name>
    <dbReference type="NCBI Taxonomy" id="560253"/>
    <lineage>
        <taxon>Eukaryota</taxon>
        <taxon>Fungi</taxon>
        <taxon>Dikarya</taxon>
        <taxon>Ascomycota</taxon>
        <taxon>Pezizomycotina</taxon>
        <taxon>Lecanoromycetes</taxon>
        <taxon>OSLEUM clade</taxon>
        <taxon>Lecanoromycetidae</taxon>
        <taxon>Lecanorales</taxon>
        <taxon>Lecanorineae</taxon>
        <taxon>Parmeliaceae</taxon>
        <taxon>Letharia</taxon>
    </lineage>
</organism>
<dbReference type="EMBL" id="JACCJB010000006">
    <property type="protein sequence ID" value="KAF6226280.1"/>
    <property type="molecule type" value="Genomic_DNA"/>
</dbReference>
<feature type="region of interest" description="Disordered" evidence="1">
    <location>
        <begin position="66"/>
        <end position="95"/>
    </location>
</feature>
<evidence type="ECO:0000313" key="2">
    <source>
        <dbReference type="EMBL" id="KAF6226280.1"/>
    </source>
</evidence>
<sequence length="95" mass="10661">MPSIAKTTTKHHCPKKGRGQGNCRPGKGYCLEHQMKCPLGHKKAYLKTEPCPQCDGDTTHDDRREAQTYSQRRVAEVANSSRMTDKGKGKRGKYV</sequence>
<dbReference type="Proteomes" id="UP000593566">
    <property type="component" value="Unassembled WGS sequence"/>
</dbReference>
<accession>A0A8H6FFC6</accession>
<keyword evidence="3" id="KW-1185">Reference proteome</keyword>
<reference evidence="2 3" key="1">
    <citation type="journal article" date="2020" name="Genomics">
        <title>Complete, high-quality genomes from long-read metagenomic sequencing of two wolf lichen thalli reveals enigmatic genome architecture.</title>
        <authorList>
            <person name="McKenzie S.K."/>
            <person name="Walston R.F."/>
            <person name="Allen J.L."/>
        </authorList>
    </citation>
    <scope>NUCLEOTIDE SEQUENCE [LARGE SCALE GENOMIC DNA]</scope>
    <source>
        <strain evidence="2">WasteWater1</strain>
    </source>
</reference>
<feature type="compositionally biased region" description="Basic residues" evidence="1">
    <location>
        <begin position="8"/>
        <end position="18"/>
    </location>
</feature>
<protein>
    <submittedName>
        <fullName evidence="2">Uncharacterized protein</fullName>
    </submittedName>
</protein>
<feature type="region of interest" description="Disordered" evidence="1">
    <location>
        <begin position="1"/>
        <end position="24"/>
    </location>
</feature>
<dbReference type="AlphaFoldDB" id="A0A8H6FFC6"/>
<comment type="caution">
    <text evidence="2">The sequence shown here is derived from an EMBL/GenBank/DDBJ whole genome shotgun (WGS) entry which is preliminary data.</text>
</comment>